<evidence type="ECO:0000313" key="4">
    <source>
        <dbReference type="RefSeq" id="XP_028281651.1"/>
    </source>
</evidence>
<feature type="region of interest" description="Disordered" evidence="1">
    <location>
        <begin position="266"/>
        <end position="298"/>
    </location>
</feature>
<dbReference type="RefSeq" id="XP_028281651.1">
    <property type="nucleotide sequence ID" value="XM_028425850.1"/>
</dbReference>
<dbReference type="SMART" id="SM00443">
    <property type="entry name" value="G_patch"/>
    <property type="match status" value="1"/>
</dbReference>
<organism evidence="3 4">
    <name type="scientific">Parambassis ranga</name>
    <name type="common">Indian glassy fish</name>
    <dbReference type="NCBI Taxonomy" id="210632"/>
    <lineage>
        <taxon>Eukaryota</taxon>
        <taxon>Metazoa</taxon>
        <taxon>Chordata</taxon>
        <taxon>Craniata</taxon>
        <taxon>Vertebrata</taxon>
        <taxon>Euteleostomi</taxon>
        <taxon>Actinopterygii</taxon>
        <taxon>Neopterygii</taxon>
        <taxon>Teleostei</taxon>
        <taxon>Neoteleostei</taxon>
        <taxon>Acanthomorphata</taxon>
        <taxon>Ovalentaria</taxon>
        <taxon>Ambassidae</taxon>
        <taxon>Parambassis</taxon>
    </lineage>
</organism>
<dbReference type="GO" id="GO:0039536">
    <property type="term" value="P:negative regulation of RIG-I signaling pathway"/>
    <property type="evidence" value="ECO:0007669"/>
    <property type="project" value="InterPro"/>
</dbReference>
<dbReference type="GO" id="GO:0045893">
    <property type="term" value="P:positive regulation of DNA-templated transcription"/>
    <property type="evidence" value="ECO:0007669"/>
    <property type="project" value="TreeGrafter"/>
</dbReference>
<feature type="compositionally biased region" description="Basic and acidic residues" evidence="1">
    <location>
        <begin position="266"/>
        <end position="278"/>
    </location>
</feature>
<evidence type="ECO:0000256" key="1">
    <source>
        <dbReference type="SAM" id="MobiDB-lite"/>
    </source>
</evidence>
<feature type="domain" description="G-patch" evidence="2">
    <location>
        <begin position="411"/>
        <end position="459"/>
    </location>
</feature>
<proteinExistence type="predicted"/>
<evidence type="ECO:0000259" key="2">
    <source>
        <dbReference type="PROSITE" id="PS50174"/>
    </source>
</evidence>
<sequence>MADSEAEGPVYFAISNIPVAFHSADLRNYFSQFIESGGFQCFHFRHRPEVLRASEAAESTACGEDGSSQSSEADELTKDGQLSKQAAKSCCCVVAVHAKDADRLVKMYAENHWIDSKGNWLARRCVIKKVKVSHDKDDGTFPYKTKYEQRHHVSLTERFTEADLKSLSELNPPALMQNGNVGTPVKVFLQLIQSCRLPPRLIRKLGLTFPKTSSNRRYGNVPFQYRNTCTLPATEETVLTAAGHEISGPGPLSASFSGSSRLIDHTETTKAGDAHEEEERGEDEEDVQSTADDDDDRCEEWERHEALHDDVTSQERSKERLFEEEIELKWEKGGSGLVFYTDAQYWQKDEGDFDEQTADDWDVDMSVYYDKDGGDMDARDYVRMRYEKRLREGVEDGSGHNQSIGSFEKFTKGFGRRVMEKQGWKDGEGLGSSQVGIPEALENEGQHPRCKRGFGYHGEKLLLHPTKKPRREYNITTVYDEPKDIDRGDPLLRRQPNTSMKYRGWQPGGSLRPLR</sequence>
<dbReference type="PANTHER" id="PTHR14390:SF2">
    <property type="entry name" value="G PATCH DOMAIN-CONTAINING PROTEIN 3"/>
    <property type="match status" value="1"/>
</dbReference>
<dbReference type="InterPro" id="IPR040341">
    <property type="entry name" value="GPATCH3"/>
</dbReference>
<evidence type="ECO:0000313" key="3">
    <source>
        <dbReference type="Proteomes" id="UP000515145"/>
    </source>
</evidence>
<dbReference type="AlphaFoldDB" id="A0A6P7K1N0"/>
<keyword evidence="3" id="KW-1185">Reference proteome</keyword>
<name>A0A6P7K1N0_9TELE</name>
<dbReference type="PANTHER" id="PTHR14390">
    <property type="entry name" value="G PATCH DOMAIN CONTAINING PROTEIN 3"/>
    <property type="match status" value="1"/>
</dbReference>
<dbReference type="GO" id="GO:0032480">
    <property type="term" value="P:negative regulation of type I interferon production"/>
    <property type="evidence" value="ECO:0007669"/>
    <property type="project" value="InterPro"/>
</dbReference>
<reference evidence="4" key="1">
    <citation type="submission" date="2025-08" db="UniProtKB">
        <authorList>
            <consortium name="RefSeq"/>
        </authorList>
    </citation>
    <scope>IDENTIFICATION</scope>
</reference>
<dbReference type="GO" id="GO:0003676">
    <property type="term" value="F:nucleic acid binding"/>
    <property type="evidence" value="ECO:0007669"/>
    <property type="project" value="InterPro"/>
</dbReference>
<dbReference type="InterPro" id="IPR000467">
    <property type="entry name" value="G_patch_dom"/>
</dbReference>
<dbReference type="Proteomes" id="UP000515145">
    <property type="component" value="Chromosome 16"/>
</dbReference>
<gene>
    <name evidence="4" type="primary">gpatch3</name>
</gene>
<dbReference type="PROSITE" id="PS50174">
    <property type="entry name" value="G_PATCH"/>
    <property type="match status" value="1"/>
</dbReference>
<feature type="region of interest" description="Disordered" evidence="1">
    <location>
        <begin position="57"/>
        <end position="79"/>
    </location>
</feature>
<dbReference type="GeneID" id="114448714"/>
<dbReference type="InParanoid" id="A0A6P7K1N0"/>
<accession>A0A6P7K1N0</accession>
<dbReference type="CTD" id="63906"/>
<feature type="compositionally biased region" description="Acidic residues" evidence="1">
    <location>
        <begin position="279"/>
        <end position="298"/>
    </location>
</feature>
<protein>
    <submittedName>
        <fullName evidence="4">G patch domain-containing protein 3</fullName>
    </submittedName>
</protein>
<feature type="region of interest" description="Disordered" evidence="1">
    <location>
        <begin position="485"/>
        <end position="515"/>
    </location>
</feature>
<dbReference type="Pfam" id="PF01585">
    <property type="entry name" value="G-patch"/>
    <property type="match status" value="1"/>
</dbReference>
<dbReference type="OrthoDB" id="5842926at2759"/>